<evidence type="ECO:0000256" key="6">
    <source>
        <dbReference type="PROSITE-ProRule" id="PRU01373"/>
    </source>
</evidence>
<comment type="caution">
    <text evidence="9">The sequence shown here is derived from an EMBL/GenBank/DDBJ whole genome shotgun (WGS) entry which is preliminary data.</text>
</comment>
<feature type="domain" description="L,D-TPase catalytic" evidence="8">
    <location>
        <begin position="338"/>
        <end position="463"/>
    </location>
</feature>
<feature type="active site" description="Nucleophile" evidence="6">
    <location>
        <position position="439"/>
    </location>
</feature>
<dbReference type="SUPFAM" id="SSF143985">
    <property type="entry name" value="L,D-transpeptidase pre-catalytic domain-like"/>
    <property type="match status" value="1"/>
</dbReference>
<feature type="transmembrane region" description="Helical" evidence="7">
    <location>
        <begin position="12"/>
        <end position="29"/>
    </location>
</feature>
<dbReference type="InterPro" id="IPR005490">
    <property type="entry name" value="LD_TPept_cat_dom"/>
</dbReference>
<dbReference type="GO" id="GO:0071972">
    <property type="term" value="F:peptidoglycan L,D-transpeptidase activity"/>
    <property type="evidence" value="ECO:0007669"/>
    <property type="project" value="TreeGrafter"/>
</dbReference>
<evidence type="ECO:0000256" key="4">
    <source>
        <dbReference type="ARBA" id="ARBA00022984"/>
    </source>
</evidence>
<dbReference type="GO" id="GO:0008360">
    <property type="term" value="P:regulation of cell shape"/>
    <property type="evidence" value="ECO:0007669"/>
    <property type="project" value="UniProtKB-UniRule"/>
</dbReference>
<dbReference type="PROSITE" id="PS52029">
    <property type="entry name" value="LD_TPASE"/>
    <property type="match status" value="1"/>
</dbReference>
<keyword evidence="5 6" id="KW-0961">Cell wall biogenesis/degradation</keyword>
<evidence type="ECO:0000313" key="9">
    <source>
        <dbReference type="EMBL" id="KRM65428.1"/>
    </source>
</evidence>
<dbReference type="AlphaFoldDB" id="A0A0R2AID4"/>
<evidence type="ECO:0000256" key="7">
    <source>
        <dbReference type="SAM" id="Phobius"/>
    </source>
</evidence>
<sequence length="463" mass="50852">MEIINKKVKVIGASIVALVVLALGGLTWYQHTHFNSQVTINGTKVGGLTADAALKKLRSVSLTNAIYLDGKLFYQGQKTAAGFTASDLGAVKKVLKKQVTLFPTKAAKDYEIAPSKISNYRKVTLKQELKAKLESENLKRTKAQDAYAILKDGKVSVVPAKKGNQYDVAKILKEYDRISYSSDLKLQVQYLQPLSAKSQEVKTEQTKLAELAGRKVDYQVQDKHYELKANEMLTSARYVDGKYQFDTAALKNKINEINQAQATLGKTFTFTTSTGKTIQVPGKTYGWALRDSDAIASITKAYETGKTSLNAVNDIYGIGYLTYGTGYDTTLNGGLGNTYAEVSIADQHVWLYKNGQQVASIDVVTGKKSTGEDTPTGVWYIMYKQSPSVLRGSSTGSGSYEVKVNYWAQFTNSGCGFHDASWRKNWAKDAYISDGSGGCVNVKPSEMPNIYNNLSQKEAVIIY</sequence>
<keyword evidence="4 6" id="KW-0573">Peptidoglycan synthesis</keyword>
<dbReference type="GO" id="GO:0018104">
    <property type="term" value="P:peptidoglycan-protein cross-linking"/>
    <property type="evidence" value="ECO:0007669"/>
    <property type="project" value="TreeGrafter"/>
</dbReference>
<dbReference type="GO" id="GO:0005576">
    <property type="term" value="C:extracellular region"/>
    <property type="evidence" value="ECO:0007669"/>
    <property type="project" value="TreeGrafter"/>
</dbReference>
<dbReference type="Proteomes" id="UP000051008">
    <property type="component" value="Unassembled WGS sequence"/>
</dbReference>
<dbReference type="GO" id="GO:0016740">
    <property type="term" value="F:transferase activity"/>
    <property type="evidence" value="ECO:0007669"/>
    <property type="project" value="UniProtKB-KW"/>
</dbReference>
<name>A0A0R2AID4_9LACO</name>
<dbReference type="PANTHER" id="PTHR30582">
    <property type="entry name" value="L,D-TRANSPEPTIDASE"/>
    <property type="match status" value="1"/>
</dbReference>
<dbReference type="InterPro" id="IPR038063">
    <property type="entry name" value="Transpep_catalytic_dom"/>
</dbReference>
<dbReference type="Gene3D" id="2.40.440.10">
    <property type="entry name" value="L,D-transpeptidase catalytic domain-like"/>
    <property type="match status" value="1"/>
</dbReference>
<evidence type="ECO:0000256" key="5">
    <source>
        <dbReference type="ARBA" id="ARBA00023316"/>
    </source>
</evidence>
<dbReference type="EMBL" id="AYYP01000015">
    <property type="protein sequence ID" value="KRM65428.1"/>
    <property type="molecule type" value="Genomic_DNA"/>
</dbReference>
<keyword evidence="7" id="KW-0812">Transmembrane</keyword>
<organism evidence="9 10">
    <name type="scientific">Ligilactobacillus agilis DSM 20509</name>
    <dbReference type="NCBI Taxonomy" id="1423718"/>
    <lineage>
        <taxon>Bacteria</taxon>
        <taxon>Bacillati</taxon>
        <taxon>Bacillota</taxon>
        <taxon>Bacilli</taxon>
        <taxon>Lactobacillales</taxon>
        <taxon>Lactobacillaceae</taxon>
        <taxon>Ligilactobacillus</taxon>
    </lineage>
</organism>
<dbReference type="CDD" id="cd16913">
    <property type="entry name" value="YkuD_like"/>
    <property type="match status" value="1"/>
</dbReference>
<proteinExistence type="predicted"/>
<keyword evidence="7" id="KW-1133">Transmembrane helix</keyword>
<feature type="active site" description="Proton donor/acceptor" evidence="6">
    <location>
        <position position="418"/>
    </location>
</feature>
<evidence type="ECO:0000259" key="8">
    <source>
        <dbReference type="PROSITE" id="PS52029"/>
    </source>
</evidence>
<keyword evidence="3 6" id="KW-0133">Cell shape</keyword>
<evidence type="ECO:0000256" key="1">
    <source>
        <dbReference type="ARBA" id="ARBA00004752"/>
    </source>
</evidence>
<keyword evidence="7" id="KW-0472">Membrane</keyword>
<dbReference type="GO" id="GO:0071555">
    <property type="term" value="P:cell wall organization"/>
    <property type="evidence" value="ECO:0007669"/>
    <property type="project" value="UniProtKB-UniRule"/>
</dbReference>
<protein>
    <submittedName>
        <fullName evidence="9">Secreted protein</fullName>
    </submittedName>
</protein>
<dbReference type="PATRIC" id="fig|1423718.3.peg.1457"/>
<reference evidence="9 10" key="1">
    <citation type="journal article" date="2015" name="Genome Announc.">
        <title>Expanding the biotechnology potential of lactobacilli through comparative genomics of 213 strains and associated genera.</title>
        <authorList>
            <person name="Sun Z."/>
            <person name="Harris H.M."/>
            <person name="McCann A."/>
            <person name="Guo C."/>
            <person name="Argimon S."/>
            <person name="Zhang W."/>
            <person name="Yang X."/>
            <person name="Jeffery I.B."/>
            <person name="Cooney J.C."/>
            <person name="Kagawa T.F."/>
            <person name="Liu W."/>
            <person name="Song Y."/>
            <person name="Salvetti E."/>
            <person name="Wrobel A."/>
            <person name="Rasinkangas P."/>
            <person name="Parkhill J."/>
            <person name="Rea M.C."/>
            <person name="O'Sullivan O."/>
            <person name="Ritari J."/>
            <person name="Douillard F.P."/>
            <person name="Paul Ross R."/>
            <person name="Yang R."/>
            <person name="Briner A.E."/>
            <person name="Felis G.E."/>
            <person name="de Vos W.M."/>
            <person name="Barrangou R."/>
            <person name="Klaenhammer T.R."/>
            <person name="Caufield P.W."/>
            <person name="Cui Y."/>
            <person name="Zhang H."/>
            <person name="O'Toole P.W."/>
        </authorList>
    </citation>
    <scope>NUCLEOTIDE SEQUENCE [LARGE SCALE GENOMIC DNA]</scope>
    <source>
        <strain evidence="9 10">DSM 20509</strain>
    </source>
</reference>
<dbReference type="RefSeq" id="WP_056976223.1">
    <property type="nucleotide sequence ID" value="NZ_AYYP01000015.1"/>
</dbReference>
<comment type="pathway">
    <text evidence="1 6">Cell wall biogenesis; peptidoglycan biosynthesis.</text>
</comment>
<dbReference type="PANTHER" id="PTHR30582:SF33">
    <property type="entry name" value="EXPORTED PROTEIN"/>
    <property type="match status" value="1"/>
</dbReference>
<evidence type="ECO:0000313" key="10">
    <source>
        <dbReference type="Proteomes" id="UP000051008"/>
    </source>
</evidence>
<dbReference type="OrthoDB" id="3176960at2"/>
<dbReference type="SUPFAM" id="SSF141523">
    <property type="entry name" value="L,D-transpeptidase catalytic domain-like"/>
    <property type="match status" value="1"/>
</dbReference>
<dbReference type="Pfam" id="PF03734">
    <property type="entry name" value="YkuD"/>
    <property type="match status" value="1"/>
</dbReference>
<accession>A0A0R2AID4</accession>
<dbReference type="InterPro" id="IPR038054">
    <property type="entry name" value="LD_TPept-like_central_sf"/>
</dbReference>
<keyword evidence="10" id="KW-1185">Reference proteome</keyword>
<evidence type="ECO:0000256" key="2">
    <source>
        <dbReference type="ARBA" id="ARBA00022679"/>
    </source>
</evidence>
<evidence type="ECO:0000256" key="3">
    <source>
        <dbReference type="ARBA" id="ARBA00022960"/>
    </source>
</evidence>
<dbReference type="UniPathway" id="UPA00219"/>
<dbReference type="Gene3D" id="3.10.20.800">
    <property type="match status" value="1"/>
</dbReference>
<dbReference type="InterPro" id="IPR050979">
    <property type="entry name" value="LD-transpeptidase"/>
</dbReference>
<gene>
    <name evidence="9" type="ORF">FC14_GL001396</name>
</gene>
<keyword evidence="2" id="KW-0808">Transferase</keyword>